<sequence>MNQLLTVKMKPISKTFFKGLIAIIPLTLTLYLLFWLAGTAEFALGNIFKFFFPDSWYVQGLGFVLGLVVVFFFGNFLNSETFRSLFSIFEELVIQIPVVKSIYSAIRDFSALFSSGKKGKFKQVVLVKVPHGNGQQIGFITVSDFEEVAHTLIADDQIAVFLPFSYQMGGNTVIMLRENVLEIDLSVEDALRFIATAGVVGNVNGEQDKS</sequence>
<dbReference type="PANTHER" id="PTHR31876">
    <property type="entry name" value="COV-LIKE PROTEIN 1"/>
    <property type="match status" value="1"/>
</dbReference>
<feature type="transmembrane region" description="Helical" evidence="1">
    <location>
        <begin position="16"/>
        <end position="36"/>
    </location>
</feature>
<reference evidence="3" key="1">
    <citation type="submission" date="2017-02" db="EMBL/GenBank/DDBJ databases">
        <authorList>
            <person name="Daims H."/>
        </authorList>
    </citation>
    <scope>NUCLEOTIDE SEQUENCE [LARGE SCALE GENOMIC DNA]</scope>
</reference>
<keyword evidence="1" id="KW-0812">Transmembrane</keyword>
<evidence type="ECO:0000256" key="1">
    <source>
        <dbReference type="SAM" id="Phobius"/>
    </source>
</evidence>
<dbReference type="RefSeq" id="WP_256969609.1">
    <property type="nucleotide sequence ID" value="NZ_FUKJ01000384.1"/>
</dbReference>
<keyword evidence="1" id="KW-0472">Membrane</keyword>
<dbReference type="InterPro" id="IPR007462">
    <property type="entry name" value="COV1-like"/>
</dbReference>
<evidence type="ECO:0008006" key="4">
    <source>
        <dbReference type="Google" id="ProtNLM"/>
    </source>
</evidence>
<evidence type="ECO:0000313" key="2">
    <source>
        <dbReference type="EMBL" id="SJM94962.1"/>
    </source>
</evidence>
<protein>
    <recommendedName>
        <fullName evidence="4">DUF502 domain-containing protein</fullName>
    </recommendedName>
</protein>
<name>A0A1R4HFH0_9GAMM</name>
<dbReference type="PANTHER" id="PTHR31876:SF26">
    <property type="entry name" value="PROTEIN LIKE COV 2"/>
    <property type="match status" value="1"/>
</dbReference>
<accession>A0A1R4HFH0</accession>
<keyword evidence="3" id="KW-1185">Reference proteome</keyword>
<dbReference type="AlphaFoldDB" id="A0A1R4HFH0"/>
<feature type="transmembrane region" description="Helical" evidence="1">
    <location>
        <begin position="56"/>
        <end position="77"/>
    </location>
</feature>
<organism evidence="2 3">
    <name type="scientific">Crenothrix polyspora</name>
    <dbReference type="NCBI Taxonomy" id="360316"/>
    <lineage>
        <taxon>Bacteria</taxon>
        <taxon>Pseudomonadati</taxon>
        <taxon>Pseudomonadota</taxon>
        <taxon>Gammaproteobacteria</taxon>
        <taxon>Methylococcales</taxon>
        <taxon>Crenotrichaceae</taxon>
        <taxon>Crenothrix</taxon>
    </lineage>
</organism>
<evidence type="ECO:0000313" key="3">
    <source>
        <dbReference type="Proteomes" id="UP000195442"/>
    </source>
</evidence>
<proteinExistence type="predicted"/>
<keyword evidence="1" id="KW-1133">Transmembrane helix</keyword>
<dbReference type="EMBL" id="FUKJ01000384">
    <property type="protein sequence ID" value="SJM94962.1"/>
    <property type="molecule type" value="Genomic_DNA"/>
</dbReference>
<dbReference type="Proteomes" id="UP000195442">
    <property type="component" value="Unassembled WGS sequence"/>
</dbReference>
<gene>
    <name evidence="2" type="ORF">CRENPOLYSF2_4440003</name>
</gene>
<dbReference type="Pfam" id="PF04367">
    <property type="entry name" value="DUF502"/>
    <property type="match status" value="1"/>
</dbReference>